<reference evidence="2 3" key="1">
    <citation type="journal article" date="2018" name="Sci. Rep.">
        <title>Genome Features and Biochemical Characteristics of a Robust, Fast Growing and Naturally Transformable Cyanobacterium Synechococcus elongatus PCC 11801 Isolated from India.</title>
        <authorList>
            <person name="Jaiswal D."/>
            <person name="Sengupta A."/>
            <person name="Sohoni S."/>
            <person name="Sengupta S."/>
            <person name="Phadnavis A.G."/>
            <person name="Pakrasi H.B."/>
            <person name="Wangikar P.P."/>
        </authorList>
    </citation>
    <scope>NUCLEOTIDE SEQUENCE [LARGE SCALE GENOMIC DNA]</scope>
    <source>
        <strain evidence="2 3">PCC 11801</strain>
    </source>
</reference>
<name>A0AAN1QP50_SYNEL</name>
<dbReference type="RefSeq" id="WP_208673310.1">
    <property type="nucleotide sequence ID" value="NZ_CP030139.2"/>
</dbReference>
<sequence length="140" mass="16093">MAESVPDQGWPLTQLPGLSDRDRQQLAALGLHSSRDLLQLRSEAEQMELAQKLRQPVQRLRKWQALAQLSHLPSVNHRWCGVLLHTGIGSLQMLAIQSPPQLHQRLHRLQRSLLGDRSPAPTLGQVDRWIREAQQYLQRR</sequence>
<protein>
    <submittedName>
        <fullName evidence="2">DUF4332 domain-containing protein</fullName>
    </submittedName>
</protein>
<gene>
    <name evidence="2" type="ORF">DOP62_09690</name>
</gene>
<dbReference type="InterPro" id="IPR025567">
    <property type="entry name" value="DUF4332"/>
</dbReference>
<evidence type="ECO:0000313" key="3">
    <source>
        <dbReference type="Proteomes" id="UP000267249"/>
    </source>
</evidence>
<proteinExistence type="predicted"/>
<accession>A0AAN1QP50</accession>
<organism evidence="2 3">
    <name type="scientific">Synechococcus elongatus PCC 11801</name>
    <dbReference type="NCBI Taxonomy" id="2219813"/>
    <lineage>
        <taxon>Bacteria</taxon>
        <taxon>Bacillati</taxon>
        <taxon>Cyanobacteriota</taxon>
        <taxon>Cyanophyceae</taxon>
        <taxon>Synechococcales</taxon>
        <taxon>Synechococcaceae</taxon>
        <taxon>Synechococcus</taxon>
    </lineage>
</organism>
<evidence type="ECO:0000313" key="2">
    <source>
        <dbReference type="EMBL" id="AZB72955.1"/>
    </source>
</evidence>
<evidence type="ECO:0000259" key="1">
    <source>
        <dbReference type="Pfam" id="PF14229"/>
    </source>
</evidence>
<dbReference type="Pfam" id="PF14229">
    <property type="entry name" value="DUF4332"/>
    <property type="match status" value="1"/>
</dbReference>
<dbReference type="EMBL" id="CP030139">
    <property type="protein sequence ID" value="AZB72955.1"/>
    <property type="molecule type" value="Genomic_DNA"/>
</dbReference>
<dbReference type="AlphaFoldDB" id="A0AAN1QP50"/>
<dbReference type="Proteomes" id="UP000267249">
    <property type="component" value="Chromosome"/>
</dbReference>
<feature type="domain" description="DUF4332" evidence="1">
    <location>
        <begin position="16"/>
        <end position="135"/>
    </location>
</feature>